<feature type="domain" description="YCII-related" evidence="1">
    <location>
        <begin position="5"/>
        <end position="86"/>
    </location>
</feature>
<name>A0A9W6ZUV3_9STRA</name>
<dbReference type="PANTHER" id="PTHR33606:SF3">
    <property type="entry name" value="PROTEIN YCII"/>
    <property type="match status" value="1"/>
</dbReference>
<proteinExistence type="predicted"/>
<gene>
    <name evidence="2" type="ORF">TrRE_jg11958</name>
</gene>
<evidence type="ECO:0000313" key="2">
    <source>
        <dbReference type="EMBL" id="GMH57225.1"/>
    </source>
</evidence>
<dbReference type="AlphaFoldDB" id="A0A9W6ZUV3"/>
<dbReference type="Gene3D" id="3.30.70.1060">
    <property type="entry name" value="Dimeric alpha+beta barrel"/>
    <property type="match status" value="1"/>
</dbReference>
<dbReference type="EMBL" id="BRXZ01000910">
    <property type="protein sequence ID" value="GMH57225.1"/>
    <property type="molecule type" value="Genomic_DNA"/>
</dbReference>
<dbReference type="SUPFAM" id="SSF54909">
    <property type="entry name" value="Dimeric alpha+beta barrel"/>
    <property type="match status" value="1"/>
</dbReference>
<dbReference type="PANTHER" id="PTHR33606">
    <property type="entry name" value="PROTEIN YCII"/>
    <property type="match status" value="1"/>
</dbReference>
<dbReference type="OrthoDB" id="199376at2759"/>
<evidence type="ECO:0000259" key="1">
    <source>
        <dbReference type="Pfam" id="PF03795"/>
    </source>
</evidence>
<protein>
    <recommendedName>
        <fullName evidence="1">YCII-related domain-containing protein</fullName>
    </recommendedName>
</protein>
<keyword evidence="3" id="KW-1185">Reference proteome</keyword>
<evidence type="ECO:0000313" key="3">
    <source>
        <dbReference type="Proteomes" id="UP001165082"/>
    </source>
</evidence>
<dbReference type="InterPro" id="IPR011008">
    <property type="entry name" value="Dimeric_a/b-barrel"/>
</dbReference>
<dbReference type="Pfam" id="PF03795">
    <property type="entry name" value="YCII"/>
    <property type="match status" value="1"/>
</dbReference>
<dbReference type="InterPro" id="IPR051807">
    <property type="entry name" value="Sec-metab_biosynth-assoc"/>
</dbReference>
<dbReference type="Proteomes" id="UP001165082">
    <property type="component" value="Unassembled WGS sequence"/>
</dbReference>
<dbReference type="InterPro" id="IPR005545">
    <property type="entry name" value="YCII"/>
</dbReference>
<reference evidence="2" key="1">
    <citation type="submission" date="2022-07" db="EMBL/GenBank/DDBJ databases">
        <title>Genome analysis of Parmales, a sister group of diatoms, reveals the evolutionary specialization of diatoms from phago-mixotrophs to photoautotrophs.</title>
        <authorList>
            <person name="Ban H."/>
            <person name="Sato S."/>
            <person name="Yoshikawa S."/>
            <person name="Kazumasa Y."/>
            <person name="Nakamura Y."/>
            <person name="Ichinomiya M."/>
            <person name="Saitoh K."/>
            <person name="Sato N."/>
            <person name="Blanc-Mathieu R."/>
            <person name="Endo H."/>
            <person name="Kuwata A."/>
            <person name="Ogata H."/>
        </authorList>
    </citation>
    <scope>NUCLEOTIDE SEQUENCE</scope>
</reference>
<comment type="caution">
    <text evidence="2">The sequence shown here is derived from an EMBL/GenBank/DDBJ whole genome shotgun (WGS) entry which is preliminary data.</text>
</comment>
<sequence>MAWCIDKADGVEGLRGRTRSRHLEYLTQSGRVVAAGPLFERGGEEEGPVGSLVILNAVSMEDARTFVEEDPYNEAGLFGEVTVRRINEADVSGKHGIGNKYEPEYRDPVEYELEDVGGYEKEKTPWLI</sequence>
<organism evidence="2 3">
    <name type="scientific">Triparma retinervis</name>
    <dbReference type="NCBI Taxonomy" id="2557542"/>
    <lineage>
        <taxon>Eukaryota</taxon>
        <taxon>Sar</taxon>
        <taxon>Stramenopiles</taxon>
        <taxon>Ochrophyta</taxon>
        <taxon>Bolidophyceae</taxon>
        <taxon>Parmales</taxon>
        <taxon>Triparmaceae</taxon>
        <taxon>Triparma</taxon>
    </lineage>
</organism>
<accession>A0A9W6ZUV3</accession>